<dbReference type="InterPro" id="IPR056726">
    <property type="entry name" value="DUF7824"/>
</dbReference>
<evidence type="ECO:0000313" key="4">
    <source>
        <dbReference type="Proteomes" id="UP000188235"/>
    </source>
</evidence>
<dbReference type="AlphaFoldDB" id="A0A1Q2CY33"/>
<reference evidence="3 4" key="1">
    <citation type="journal article" date="2008" name="Int. J. Syst. Evol. Microbiol.">
        <title>Tessaracoccus flavescens sp. nov., isolated from marine sediment.</title>
        <authorList>
            <person name="Lee D.W."/>
            <person name="Lee S.D."/>
        </authorList>
    </citation>
    <scope>NUCLEOTIDE SEQUENCE [LARGE SCALE GENOMIC DNA]</scope>
    <source>
        <strain evidence="3 4">SST-39T</strain>
    </source>
</reference>
<evidence type="ECO:0000313" key="3">
    <source>
        <dbReference type="EMBL" id="AQP51045.1"/>
    </source>
</evidence>
<evidence type="ECO:0000256" key="1">
    <source>
        <dbReference type="SAM" id="MobiDB-lite"/>
    </source>
</evidence>
<name>A0A1Q2CY33_9ACTN</name>
<feature type="compositionally biased region" description="Pro residues" evidence="1">
    <location>
        <begin position="799"/>
        <end position="811"/>
    </location>
</feature>
<keyword evidence="4" id="KW-1185">Reference proteome</keyword>
<evidence type="ECO:0000259" key="2">
    <source>
        <dbReference type="Pfam" id="PF25148"/>
    </source>
</evidence>
<dbReference type="KEGG" id="tfa:BW733_09610"/>
<proteinExistence type="predicted"/>
<protein>
    <recommendedName>
        <fullName evidence="2">DUF7824 domain-containing protein</fullName>
    </recommendedName>
</protein>
<dbReference type="STRING" id="399497.BW733_09610"/>
<feature type="domain" description="DUF7824" evidence="2">
    <location>
        <begin position="477"/>
        <end position="540"/>
    </location>
</feature>
<accession>A0A1Q2CY33</accession>
<organism evidence="3 4">
    <name type="scientific">Tessaracoccus flavescens</name>
    <dbReference type="NCBI Taxonomy" id="399497"/>
    <lineage>
        <taxon>Bacteria</taxon>
        <taxon>Bacillati</taxon>
        <taxon>Actinomycetota</taxon>
        <taxon>Actinomycetes</taxon>
        <taxon>Propionibacteriales</taxon>
        <taxon>Propionibacteriaceae</taxon>
        <taxon>Tessaracoccus</taxon>
    </lineage>
</organism>
<dbReference type="Pfam" id="PF25148">
    <property type="entry name" value="DUF7824"/>
    <property type="match status" value="1"/>
</dbReference>
<gene>
    <name evidence="3" type="ORF">BW733_09610</name>
</gene>
<feature type="region of interest" description="Disordered" evidence="1">
    <location>
        <begin position="799"/>
        <end position="818"/>
    </location>
</feature>
<dbReference type="Proteomes" id="UP000188235">
    <property type="component" value="Chromosome"/>
</dbReference>
<sequence>MRSPPTWRAGNGRDVKQNPDLSAALAVFYELGWGTADVSEAATLPLGTPEQQAIARRGLASGDWGEYVRERGTHRWKTAVDANDEMLGIFAVRVGVSAARAAVVLPRRATPVLIRVVEERGAAFVQAYARRRGSLGPVIVPLVIRLGLDLPDDPGYLRAWAWFASHVLTGNAAPRDPGEVWPDAELLSQRFEEHLEACVAAQAFQDGAVEEIVAPAVEKGWLGRGVAVELAFTALNVATRPVDRKLWLRVLDDLSVTDAEILARGDLVVSVLSYGDSQPIGRLAPALIAGGDDSLLGDVLAVSLPTTVKKTTLLLLRAMAQRERPSGEVVELAAALIPAQLVSGDDQIVKAAKAVTAAWGIEPPTDQDPQELVPWQDAPRVWDGMRFSTPEPTPAALTEAAAVLFGRGGSVHDVEVDRFLVLANEVAATDLEGCRSALAGVQESWTPGLAHVGHWRSGNMAHLRASRNADPVGEREAQVMRRLGELPVLVSMPSWEDLRIEPADLLARLQEYERLGVPVSEADLGLALMRTDHRTADQELRASLRGLRVAVETGGSAGAIAADYLDQPQQEPALVEVEHWGFFVPAETRPAAALRRLPSHFVDDRMDAYAFPGWGDAGWIDLRQEDWVDIGPLARQAARRSAPLTPGMAVNLIAAQRAYPPAAGDELTTAVREAWERGLLRPGVPDVGLLDWHPTPTALAAFARVCLELAEESMLALVWPLLDDLVTLSLQRPKLLAGTADLVQAMLSLLPSVRHAVSAGATGADALALPGVRALAERGGSTRAAKLARSLVADLPAATPAPIPAQAPPPRSEADLTSRWTQTDAAVPVIGDGVGFTLVEDEWKRICLDATLPSGERFLWNGVSDFELFAGRLPVRSIAERTARHPDLWLWLTPRDGSLWVEPIEMKDGLPVRDTRPEVTPTELTVATVAALLVTWSRVGEAGHRRSGFDESAPRPTADGVREAIRLLLEKGLNPRPLARLIDLEPTWLPTLWPVLAQAVSAAATLQRLPTWLNPVLDTALFLSPQLVEARRHGWMPVLDEAWPGLRELAQRKGTGKALIKARELLAELESA</sequence>
<dbReference type="EMBL" id="CP019607">
    <property type="protein sequence ID" value="AQP51045.1"/>
    <property type="molecule type" value="Genomic_DNA"/>
</dbReference>